<dbReference type="Pfam" id="PF08240">
    <property type="entry name" value="ADH_N"/>
    <property type="match status" value="1"/>
</dbReference>
<evidence type="ECO:0000313" key="12">
    <source>
        <dbReference type="EMBL" id="CAC5362384.1"/>
    </source>
</evidence>
<dbReference type="FunFam" id="3.90.180.10:FF:000007">
    <property type="entry name" value="Alcohol dehydrogenase 6"/>
    <property type="match status" value="1"/>
</dbReference>
<protein>
    <recommendedName>
        <fullName evidence="8">Alcohol dehydrogenase 6</fullName>
    </recommendedName>
</protein>
<evidence type="ECO:0000313" key="13">
    <source>
        <dbReference type="Proteomes" id="UP000507470"/>
    </source>
</evidence>
<dbReference type="PROSITE" id="PS00059">
    <property type="entry name" value="ADH_ZINC"/>
    <property type="match status" value="1"/>
</dbReference>
<comment type="function">
    <text evidence="6">Alcohol dehydrogenase. Catalyzes the NAD-dependent oxidation of primary alcohols to the corresponding aldehydes. Oxidizes secondary alcohols to the corresponding ketones.</text>
</comment>
<evidence type="ECO:0000256" key="5">
    <source>
        <dbReference type="ARBA" id="ARBA00023027"/>
    </source>
</evidence>
<dbReference type="InterPro" id="IPR013154">
    <property type="entry name" value="ADH-like_N"/>
</dbReference>
<evidence type="ECO:0000256" key="2">
    <source>
        <dbReference type="ARBA" id="ARBA00022723"/>
    </source>
</evidence>
<organism evidence="12 13">
    <name type="scientific">Mytilus coruscus</name>
    <name type="common">Sea mussel</name>
    <dbReference type="NCBI Taxonomy" id="42192"/>
    <lineage>
        <taxon>Eukaryota</taxon>
        <taxon>Metazoa</taxon>
        <taxon>Spiralia</taxon>
        <taxon>Lophotrochozoa</taxon>
        <taxon>Mollusca</taxon>
        <taxon>Bivalvia</taxon>
        <taxon>Autobranchia</taxon>
        <taxon>Pteriomorphia</taxon>
        <taxon>Mytilida</taxon>
        <taxon>Mytiloidea</taxon>
        <taxon>Mytilidae</taxon>
        <taxon>Mytilinae</taxon>
        <taxon>Mytilus</taxon>
    </lineage>
</organism>
<feature type="domain" description="Alcohol dehydrogenase-like N-terminal" evidence="11">
    <location>
        <begin position="35"/>
        <end position="163"/>
    </location>
</feature>
<evidence type="ECO:0000256" key="7">
    <source>
        <dbReference type="ARBA" id="ARBA00061014"/>
    </source>
</evidence>
<keyword evidence="4 12" id="KW-0560">Oxidoreductase</keyword>
<evidence type="ECO:0000256" key="4">
    <source>
        <dbReference type="ARBA" id="ARBA00023002"/>
    </source>
</evidence>
<keyword evidence="3 9" id="KW-0862">Zinc</keyword>
<dbReference type="Gene3D" id="3.40.50.720">
    <property type="entry name" value="NAD(P)-binding Rossmann-like Domain"/>
    <property type="match status" value="1"/>
</dbReference>
<evidence type="ECO:0000259" key="11">
    <source>
        <dbReference type="Pfam" id="PF08240"/>
    </source>
</evidence>
<evidence type="ECO:0000256" key="1">
    <source>
        <dbReference type="ARBA" id="ARBA00001947"/>
    </source>
</evidence>
<dbReference type="InterPro" id="IPR011032">
    <property type="entry name" value="GroES-like_sf"/>
</dbReference>
<dbReference type="GO" id="GO:0051903">
    <property type="term" value="F:S-(hydroxymethyl)glutathione dehydrogenase [NAD(P)+] activity"/>
    <property type="evidence" value="ECO:0007669"/>
    <property type="project" value="TreeGrafter"/>
</dbReference>
<proteinExistence type="inferred from homology"/>
<dbReference type="PANTHER" id="PTHR43880:SF12">
    <property type="entry name" value="ALCOHOL DEHYDROGENASE CLASS-3"/>
    <property type="match status" value="1"/>
</dbReference>
<dbReference type="EMBL" id="CACVKT020000743">
    <property type="protein sequence ID" value="CAC5362384.1"/>
    <property type="molecule type" value="Genomic_DNA"/>
</dbReference>
<comment type="cofactor">
    <cofactor evidence="1 9">
        <name>Zn(2+)</name>
        <dbReference type="ChEBI" id="CHEBI:29105"/>
    </cofactor>
</comment>
<dbReference type="SUPFAM" id="SSF51735">
    <property type="entry name" value="NAD(P)-binding Rossmann-fold domains"/>
    <property type="match status" value="1"/>
</dbReference>
<dbReference type="AlphaFoldDB" id="A0A6J8A4Q6"/>
<keyword evidence="13" id="KW-1185">Reference proteome</keyword>
<keyword evidence="2 9" id="KW-0479">Metal-binding</keyword>
<accession>A0A6J8A4Q6</accession>
<dbReference type="GO" id="GO:0046294">
    <property type="term" value="P:formaldehyde catabolic process"/>
    <property type="evidence" value="ECO:0007669"/>
    <property type="project" value="TreeGrafter"/>
</dbReference>
<evidence type="ECO:0000256" key="8">
    <source>
        <dbReference type="ARBA" id="ARBA00074845"/>
    </source>
</evidence>
<dbReference type="Gene3D" id="3.90.180.10">
    <property type="entry name" value="Medium-chain alcohol dehydrogenases, catalytic domain"/>
    <property type="match status" value="1"/>
</dbReference>
<sequence length="390" mass="42076">MDDTVGKSISCKAAVAWEPGKPLSIETIEVAPPKAKEVRVKVLYSGVCHSDLSILNGSLRGRFPIILGHEGSGIVESVGEGVTDFQAGDHVIPLYLPQCNTCRNCKSGKTNICEEFLGKTHAFGLMSDGTPRFTCDGKPVYHFMACSAFSQYIVLPHMSVCKINNTAPLEKVCLLGCGIATGYGAALNTAKVEPGSTCAVWGLGPIGLSAVMGCKKAGASRIIGVDINPEKFELGKKFGLTEGINPKDHDKPIQEVLMGMTDGGVDYTFECIGNINAMRAAFDSCHKGWGKTIVLGIAPTAEEFSTNPISFTLGKHILGSIYGEWKGKDDVPKLIEGYNKKEILLDEFITHTMALEKINEAFDLMREGKSLRTVINLWPDTVLTVRKSEL</sequence>
<dbReference type="Proteomes" id="UP000507470">
    <property type="component" value="Unassembled WGS sequence"/>
</dbReference>
<evidence type="ECO:0000256" key="6">
    <source>
        <dbReference type="ARBA" id="ARBA00055159"/>
    </source>
</evidence>
<feature type="domain" description="Alcohol dehydrogenase-like C-terminal" evidence="10">
    <location>
        <begin position="205"/>
        <end position="336"/>
    </location>
</feature>
<dbReference type="GO" id="GO:0004022">
    <property type="term" value="F:alcohol dehydrogenase (NAD+) activity"/>
    <property type="evidence" value="ECO:0007669"/>
    <property type="project" value="UniProtKB-ARBA"/>
</dbReference>
<dbReference type="SUPFAM" id="SSF50129">
    <property type="entry name" value="GroES-like"/>
    <property type="match status" value="2"/>
</dbReference>
<keyword evidence="5" id="KW-0520">NAD</keyword>
<dbReference type="PANTHER" id="PTHR43880">
    <property type="entry name" value="ALCOHOL DEHYDROGENASE"/>
    <property type="match status" value="1"/>
</dbReference>
<gene>
    <name evidence="12" type="ORF">MCOR_4156</name>
</gene>
<reference evidence="12 13" key="1">
    <citation type="submission" date="2020-06" db="EMBL/GenBank/DDBJ databases">
        <authorList>
            <person name="Li R."/>
            <person name="Bekaert M."/>
        </authorList>
    </citation>
    <scope>NUCLEOTIDE SEQUENCE [LARGE SCALE GENOMIC DNA]</scope>
    <source>
        <strain evidence="13">wild</strain>
    </source>
</reference>
<dbReference type="Pfam" id="PF00107">
    <property type="entry name" value="ADH_zinc_N"/>
    <property type="match status" value="1"/>
</dbReference>
<dbReference type="InterPro" id="IPR013149">
    <property type="entry name" value="ADH-like_C"/>
</dbReference>
<comment type="similarity">
    <text evidence="7">Belongs to the zinc-containing alcohol dehydrogenase family. Class-V subfamily.</text>
</comment>
<dbReference type="GO" id="GO:0008270">
    <property type="term" value="F:zinc ion binding"/>
    <property type="evidence" value="ECO:0007669"/>
    <property type="project" value="InterPro"/>
</dbReference>
<name>A0A6J8A4Q6_MYTCO</name>
<dbReference type="InterPro" id="IPR036291">
    <property type="entry name" value="NAD(P)-bd_dom_sf"/>
</dbReference>
<dbReference type="OrthoDB" id="417550at2759"/>
<dbReference type="InterPro" id="IPR002328">
    <property type="entry name" value="ADH_Zn_CS"/>
</dbReference>
<dbReference type="FunFam" id="3.40.50.720:FF:000003">
    <property type="entry name" value="S-(hydroxymethyl)glutathione dehydrogenase"/>
    <property type="match status" value="1"/>
</dbReference>
<evidence type="ECO:0000256" key="3">
    <source>
        <dbReference type="ARBA" id="ARBA00022833"/>
    </source>
</evidence>
<evidence type="ECO:0000259" key="10">
    <source>
        <dbReference type="Pfam" id="PF00107"/>
    </source>
</evidence>
<evidence type="ECO:0000256" key="9">
    <source>
        <dbReference type="RuleBase" id="RU361277"/>
    </source>
</evidence>
<dbReference type="GO" id="GO:0005829">
    <property type="term" value="C:cytosol"/>
    <property type="evidence" value="ECO:0007669"/>
    <property type="project" value="TreeGrafter"/>
</dbReference>